<dbReference type="GO" id="GO:0007165">
    <property type="term" value="P:signal transduction"/>
    <property type="evidence" value="ECO:0007669"/>
    <property type="project" value="TreeGrafter"/>
</dbReference>
<dbReference type="InterPro" id="IPR000719">
    <property type="entry name" value="Prot_kinase_dom"/>
</dbReference>
<dbReference type="CDD" id="cd00180">
    <property type="entry name" value="PKc"/>
    <property type="match status" value="1"/>
</dbReference>
<feature type="region of interest" description="Disordered" evidence="1">
    <location>
        <begin position="789"/>
        <end position="847"/>
    </location>
</feature>
<keyword evidence="4" id="KW-1185">Reference proteome</keyword>
<dbReference type="GO" id="GO:0004672">
    <property type="term" value="F:protein kinase activity"/>
    <property type="evidence" value="ECO:0007669"/>
    <property type="project" value="InterPro"/>
</dbReference>
<feature type="compositionally biased region" description="Basic and acidic residues" evidence="1">
    <location>
        <begin position="21"/>
        <end position="31"/>
    </location>
</feature>
<dbReference type="SUPFAM" id="SSF56112">
    <property type="entry name" value="Protein kinase-like (PK-like)"/>
    <property type="match status" value="1"/>
</dbReference>
<feature type="region of interest" description="Disordered" evidence="1">
    <location>
        <begin position="999"/>
        <end position="1178"/>
    </location>
</feature>
<gene>
    <name evidence="3" type="ORF">Ptr86124_002214</name>
</gene>
<feature type="compositionally biased region" description="Polar residues" evidence="1">
    <location>
        <begin position="792"/>
        <end position="802"/>
    </location>
</feature>
<feature type="compositionally biased region" description="Basic and acidic residues" evidence="1">
    <location>
        <begin position="835"/>
        <end position="847"/>
    </location>
</feature>
<dbReference type="GO" id="GO:0005524">
    <property type="term" value="F:ATP binding"/>
    <property type="evidence" value="ECO:0007669"/>
    <property type="project" value="InterPro"/>
</dbReference>
<dbReference type="Gene3D" id="1.10.510.10">
    <property type="entry name" value="Transferase(Phosphotransferase) domain 1"/>
    <property type="match status" value="1"/>
</dbReference>
<evidence type="ECO:0000259" key="2">
    <source>
        <dbReference type="PROSITE" id="PS50011"/>
    </source>
</evidence>
<dbReference type="EMBL" id="NRDI02000002">
    <property type="protein sequence ID" value="KAI1519086.1"/>
    <property type="molecule type" value="Genomic_DNA"/>
</dbReference>
<protein>
    <submittedName>
        <fullName evidence="3">Protein kinase domain containing protein</fullName>
    </submittedName>
</protein>
<name>A0A922SUK2_9PLEO</name>
<evidence type="ECO:0000256" key="1">
    <source>
        <dbReference type="SAM" id="MobiDB-lite"/>
    </source>
</evidence>
<feature type="compositionally biased region" description="Basic and acidic residues" evidence="1">
    <location>
        <begin position="1252"/>
        <end position="1273"/>
    </location>
</feature>
<evidence type="ECO:0000313" key="3">
    <source>
        <dbReference type="EMBL" id="KAI1519086.1"/>
    </source>
</evidence>
<feature type="region of interest" description="Disordered" evidence="1">
    <location>
        <begin position="943"/>
        <end position="980"/>
    </location>
</feature>
<dbReference type="InterPro" id="IPR050167">
    <property type="entry name" value="Ser_Thr_protein_kinase"/>
</dbReference>
<feature type="compositionally biased region" description="Basic and acidic residues" evidence="1">
    <location>
        <begin position="58"/>
        <end position="72"/>
    </location>
</feature>
<dbReference type="PROSITE" id="PS50011">
    <property type="entry name" value="PROTEIN_KINASE_DOM"/>
    <property type="match status" value="1"/>
</dbReference>
<dbReference type="PANTHER" id="PTHR23257">
    <property type="entry name" value="SERINE-THREONINE PROTEIN KINASE"/>
    <property type="match status" value="1"/>
</dbReference>
<dbReference type="Proteomes" id="UP000249757">
    <property type="component" value="Unassembled WGS sequence"/>
</dbReference>
<feature type="compositionally biased region" description="Low complexity" evidence="1">
    <location>
        <begin position="1"/>
        <end position="12"/>
    </location>
</feature>
<accession>A0A922SUK2</accession>
<feature type="region of interest" description="Disordered" evidence="1">
    <location>
        <begin position="695"/>
        <end position="741"/>
    </location>
</feature>
<feature type="compositionally biased region" description="Basic and acidic residues" evidence="1">
    <location>
        <begin position="169"/>
        <end position="188"/>
    </location>
</feature>
<feature type="region of interest" description="Disordered" evidence="1">
    <location>
        <begin position="1"/>
        <end position="201"/>
    </location>
</feature>
<feature type="compositionally biased region" description="Basic and acidic residues" evidence="1">
    <location>
        <begin position="1213"/>
        <end position="1228"/>
    </location>
</feature>
<dbReference type="Pfam" id="PF00069">
    <property type="entry name" value="Pkinase"/>
    <property type="match status" value="1"/>
</dbReference>
<feature type="domain" description="Protein kinase" evidence="2">
    <location>
        <begin position="389"/>
        <end position="638"/>
    </location>
</feature>
<keyword evidence="3" id="KW-0808">Transferase</keyword>
<dbReference type="PANTHER" id="PTHR23257:SF706">
    <property type="entry name" value="PROTO-ONCOGENE SERINE_THREONINE-PROTEIN KINASE MOS"/>
    <property type="match status" value="1"/>
</dbReference>
<sequence>MALLSADNNADSSRSRSRQRARTEVGKHSSMWERLNLQKIGSWLKKEEQEPPPPSPVKAEKKAEDGNKENARPHSSGGLLSRRGSRKVIPGLPRPLTFKRLQSEKRDKLLEVPNEGEQRRAASVDLDTLTRPRDIPKSKRELSPPPQSVPSVSAPDLLSPREASAPREPPPEPEPKVERKMERDEERTIGGGPDSNIPAGARQVDYGIEESEEDYMCAGIMDMEMPMELPPPPPPPQLEVAEAFSEHGSHHSGEDIDHDRLQEELEAKWILNLSMHFRDMSDREKFFVTFAEEPNRWRRVTVSCDYRHLEPDSLEADLKTLHYQRDKSSRIYEAIRDSLPAIQFYDTVTNLKLETADGRLHVHVTEDVNEIIPYPASSSIDHLDCKRFRENAVSFDSHISGFVYKVSVNNRTYIKKEIPGPDAVEEFLYEINALVSLQESKSVIRFEGVIVDEQNELIKGLLISYAEQGALVDMIYDFKPTGQLYWARRERWARQIIEGLSEIHEAGFVQGDFTLSNIVIDNDDNAKIIDINRRGCPVGWEPPELAKLIESGQRISIYIGVKSDLYQLGMVLWALAEQQDEPERQPRPLVRSLDRPGTDVPVYFRDIIRACLSDTPRARPSATTLLKWFPEDMDYEFKPKAAVRDSVSTHRSDKEYIDPRTAVDLEDISHHRRHSRQQSSFEEIHVARTEYPASSGSYIIPNNHHERGRSPGPLGMSDRNRRSDCSPYPGHRSVMSLDDSELENELASLPASRETRWEQVYVDGDTKLVQRGCDIDVRDFGNQEVKDICITSPPSDMDNSFLGSKPSDDAPLGLSMPGGLQPIEPPSLPNSLQEPSERGNSRDVDTKASFSDRVHHLAQTQPPPPPPQRREEPERIETPDYYYDSQQPHMPEPAELANLEYDVAVDSSATSTNPPSRVSTSFSIFDLPPNTRRVGNSFMLGQGYRMPPHQDSGFGEPERVSYESERSLDESIKDFSLSPEEDPRIDERLWDEKDGTMFGESINGKLESKTEPIPIFTLPATPRKTEGQSTSSMLPLPLPSVGPTNVLSVTDVENKGLEEKNSDTTIRPRSILIPDTTQTIPKAVDSMDVVTPTDPVPSPKQTKSTTSSTTTTPKPKPKSSSPPVRKPTSPSKDALRKHTVPTSSTRAKKAARDPLYDEYMSAGEDDEEEEESRSASNDLSAYLSHSIAFDHSIDFYISEHGGSSGNINMNGNAKKEKEKETHKEKEGGKNMNGNSMNGNTNGNANGINGMKSSEKKNEDRAEKKTDDKTEKKTGTMTGSRGPKS</sequence>
<feature type="compositionally biased region" description="Low complexity" evidence="1">
    <location>
        <begin position="1084"/>
        <end position="1132"/>
    </location>
</feature>
<proteinExistence type="predicted"/>
<organism evidence="3 4">
    <name type="scientific">Pyrenophora tritici-repentis</name>
    <dbReference type="NCBI Taxonomy" id="45151"/>
    <lineage>
        <taxon>Eukaryota</taxon>
        <taxon>Fungi</taxon>
        <taxon>Dikarya</taxon>
        <taxon>Ascomycota</taxon>
        <taxon>Pezizomycotina</taxon>
        <taxon>Dothideomycetes</taxon>
        <taxon>Pleosporomycetidae</taxon>
        <taxon>Pleosporales</taxon>
        <taxon>Pleosporineae</taxon>
        <taxon>Pleosporaceae</taxon>
        <taxon>Pyrenophora</taxon>
    </lineage>
</organism>
<feature type="region of interest" description="Disordered" evidence="1">
    <location>
        <begin position="1197"/>
        <end position="1284"/>
    </location>
</feature>
<reference evidence="4" key="1">
    <citation type="journal article" date="2022" name="Microb. Genom.">
        <title>A global pangenome for the wheat fungal pathogen Pyrenophora tritici-repentis and prediction of effector protein structural homology.</title>
        <authorList>
            <person name="Moolhuijzen P.M."/>
            <person name="See P.T."/>
            <person name="Shi G."/>
            <person name="Powell H.R."/>
            <person name="Cockram J."/>
            <person name="Jorgensen L.N."/>
            <person name="Benslimane H."/>
            <person name="Strelkov S.E."/>
            <person name="Turner J."/>
            <person name="Liu Z."/>
            <person name="Moffat C.S."/>
        </authorList>
    </citation>
    <scope>NUCLEOTIDE SEQUENCE [LARGE SCALE GENOMIC DNA]</scope>
</reference>
<feature type="compositionally biased region" description="Low complexity" evidence="1">
    <location>
        <begin position="1229"/>
        <end position="1250"/>
    </location>
</feature>
<keyword evidence="3" id="KW-0418">Kinase</keyword>
<dbReference type="InterPro" id="IPR011009">
    <property type="entry name" value="Kinase-like_dom_sf"/>
</dbReference>
<feature type="compositionally biased region" description="Basic and acidic residues" evidence="1">
    <location>
        <begin position="956"/>
        <end position="973"/>
    </location>
</feature>
<dbReference type="OrthoDB" id="635774at2759"/>
<feature type="compositionally biased region" description="Basic and acidic residues" evidence="1">
    <location>
        <begin position="1052"/>
        <end position="1062"/>
    </location>
</feature>
<feature type="compositionally biased region" description="Basic and acidic residues" evidence="1">
    <location>
        <begin position="101"/>
        <end position="142"/>
    </location>
</feature>
<dbReference type="GO" id="GO:0005737">
    <property type="term" value="C:cytoplasm"/>
    <property type="evidence" value="ECO:0007669"/>
    <property type="project" value="TreeGrafter"/>
</dbReference>
<evidence type="ECO:0000313" key="4">
    <source>
        <dbReference type="Proteomes" id="UP000249757"/>
    </source>
</evidence>
<comment type="caution">
    <text evidence="3">The sequence shown here is derived from an EMBL/GenBank/DDBJ whole genome shotgun (WGS) entry which is preliminary data.</text>
</comment>